<name>A0A1F7YHV8_9BACT</name>
<protein>
    <submittedName>
        <fullName evidence="1">Uncharacterized protein</fullName>
    </submittedName>
</protein>
<dbReference type="AlphaFoldDB" id="A0A1F7YHV8"/>
<comment type="caution">
    <text evidence="1">The sequence shown here is derived from an EMBL/GenBank/DDBJ whole genome shotgun (WGS) entry which is preliminary data.</text>
</comment>
<reference evidence="1 2" key="1">
    <citation type="journal article" date="2016" name="Nat. Commun.">
        <title>Thousands of microbial genomes shed light on interconnected biogeochemical processes in an aquifer system.</title>
        <authorList>
            <person name="Anantharaman K."/>
            <person name="Brown C.T."/>
            <person name="Hug L.A."/>
            <person name="Sharon I."/>
            <person name="Castelle C.J."/>
            <person name="Probst A.J."/>
            <person name="Thomas B.C."/>
            <person name="Singh A."/>
            <person name="Wilkins M.J."/>
            <person name="Karaoz U."/>
            <person name="Brodie E.L."/>
            <person name="Williams K.H."/>
            <person name="Hubbard S.S."/>
            <person name="Banfield J.F."/>
        </authorList>
    </citation>
    <scope>NUCLEOTIDE SEQUENCE [LARGE SCALE GENOMIC DNA]</scope>
</reference>
<dbReference type="Proteomes" id="UP000179221">
    <property type="component" value="Unassembled WGS sequence"/>
</dbReference>
<dbReference type="EMBL" id="MGGL01000008">
    <property type="protein sequence ID" value="OGM26931.1"/>
    <property type="molecule type" value="Genomic_DNA"/>
</dbReference>
<organism evidence="1 2">
    <name type="scientific">Candidatus Woesebacteria bacterium RIFCSPHIGHO2_01_FULL_40_22</name>
    <dbReference type="NCBI Taxonomy" id="1802499"/>
    <lineage>
        <taxon>Bacteria</taxon>
        <taxon>Candidatus Woeseibacteriota</taxon>
    </lineage>
</organism>
<proteinExistence type="predicted"/>
<accession>A0A1F7YHV8</accession>
<evidence type="ECO:0000313" key="1">
    <source>
        <dbReference type="EMBL" id="OGM26931.1"/>
    </source>
</evidence>
<sequence>MEIKSEKLFGIPIKYRVFFNESDTSVIKEKGYHYYPGFHTNPDGTSEVRYPIISVRGHLFARVIIPLVLGQ</sequence>
<evidence type="ECO:0000313" key="2">
    <source>
        <dbReference type="Proteomes" id="UP000179221"/>
    </source>
</evidence>
<gene>
    <name evidence="1" type="ORF">A2628_05825</name>
</gene>